<evidence type="ECO:0000313" key="6">
    <source>
        <dbReference type="Proteomes" id="UP000034739"/>
    </source>
</evidence>
<dbReference type="Pfam" id="PF00368">
    <property type="entry name" value="HMG-CoA_red"/>
    <property type="match status" value="1"/>
</dbReference>
<dbReference type="PROSITE" id="PS50065">
    <property type="entry name" value="HMG_COA_REDUCTASE_4"/>
    <property type="match status" value="1"/>
</dbReference>
<dbReference type="SUPFAM" id="SSF56542">
    <property type="entry name" value="Substrate-binding domain of HMG-CoA reductase"/>
    <property type="match status" value="1"/>
</dbReference>
<proteinExistence type="inferred from homology"/>
<dbReference type="GO" id="GO:0016126">
    <property type="term" value="P:sterol biosynthetic process"/>
    <property type="evidence" value="ECO:0007669"/>
    <property type="project" value="TreeGrafter"/>
</dbReference>
<dbReference type="GO" id="GO:0008299">
    <property type="term" value="P:isoprenoid biosynthetic process"/>
    <property type="evidence" value="ECO:0007669"/>
    <property type="project" value="InterPro"/>
</dbReference>
<dbReference type="InterPro" id="IPR009029">
    <property type="entry name" value="HMG_CoA_Rdtase_sub-bd_dom_sf"/>
</dbReference>
<dbReference type="PROSITE" id="PS00318">
    <property type="entry name" value="HMG_COA_REDUCTASE_2"/>
    <property type="match status" value="1"/>
</dbReference>
<dbReference type="PANTHER" id="PTHR10572:SF24">
    <property type="entry name" value="3-HYDROXY-3-METHYLGLUTARYL-COENZYME A REDUCTASE"/>
    <property type="match status" value="1"/>
</dbReference>
<keyword evidence="4" id="KW-0560">Oxidoreductase</keyword>
<dbReference type="GO" id="GO:0015936">
    <property type="term" value="P:coenzyme A metabolic process"/>
    <property type="evidence" value="ECO:0007669"/>
    <property type="project" value="InterPro"/>
</dbReference>
<dbReference type="SUPFAM" id="SSF55035">
    <property type="entry name" value="NAD-binding domain of HMG-CoA reductase"/>
    <property type="match status" value="1"/>
</dbReference>
<protein>
    <recommendedName>
        <fullName evidence="2">hydroxymethylglutaryl-CoA reductase (NADPH)</fullName>
        <ecNumber evidence="2">1.1.1.34</ecNumber>
    </recommendedName>
</protein>
<evidence type="ECO:0000256" key="4">
    <source>
        <dbReference type="ARBA" id="ARBA00023002"/>
    </source>
</evidence>
<gene>
    <name evidence="5" type="ORF">UY16_C0014G0016</name>
</gene>
<dbReference type="PANTHER" id="PTHR10572">
    <property type="entry name" value="3-HYDROXY-3-METHYLGLUTARYL-COENZYME A REDUCTASE"/>
    <property type="match status" value="1"/>
</dbReference>
<dbReference type="GO" id="GO:0004420">
    <property type="term" value="F:hydroxymethylglutaryl-CoA reductase (NADPH) activity"/>
    <property type="evidence" value="ECO:0007669"/>
    <property type="project" value="UniProtKB-EC"/>
</dbReference>
<dbReference type="InterPro" id="IPR023076">
    <property type="entry name" value="HMG_CoA_Rdtase_CS"/>
</dbReference>
<dbReference type="Gene3D" id="3.30.70.420">
    <property type="entry name" value="Hydroxymethylglutaryl-CoA reductase, class I/II, NAD/NADP-binding domain"/>
    <property type="match status" value="1"/>
</dbReference>
<comment type="similarity">
    <text evidence="1">Belongs to the HMG-CoA reductase family.</text>
</comment>
<dbReference type="Gene3D" id="3.90.770.10">
    <property type="entry name" value="3-hydroxy-3-methylglutaryl-coenzyme A Reductase, Chain A, domain 2"/>
    <property type="match status" value="1"/>
</dbReference>
<evidence type="ECO:0000313" key="5">
    <source>
        <dbReference type="EMBL" id="KKU88056.1"/>
    </source>
</evidence>
<evidence type="ECO:0000256" key="2">
    <source>
        <dbReference type="ARBA" id="ARBA00012999"/>
    </source>
</evidence>
<reference evidence="5 6" key="1">
    <citation type="journal article" date="2015" name="Nature">
        <title>rRNA introns, odd ribosomes, and small enigmatic genomes across a large radiation of phyla.</title>
        <authorList>
            <person name="Brown C.T."/>
            <person name="Hug L.A."/>
            <person name="Thomas B.C."/>
            <person name="Sharon I."/>
            <person name="Castelle C.J."/>
            <person name="Singh A."/>
            <person name="Wilkins M.J."/>
            <person name="Williams K.H."/>
            <person name="Banfield J.F."/>
        </authorList>
    </citation>
    <scope>NUCLEOTIDE SEQUENCE [LARGE SCALE GENOMIC DNA]</scope>
</reference>
<dbReference type="InterPro" id="IPR009023">
    <property type="entry name" value="HMG_CoA_Rdtase_NAD(P)-bd_sf"/>
</dbReference>
<dbReference type="PRINTS" id="PR00071">
    <property type="entry name" value="HMGCOARDTASE"/>
</dbReference>
<dbReference type="InterPro" id="IPR002202">
    <property type="entry name" value="HMG_CoA_Rdtase"/>
</dbReference>
<dbReference type="AlphaFoldDB" id="A0A0G1U1W9"/>
<evidence type="ECO:0000256" key="3">
    <source>
        <dbReference type="ARBA" id="ARBA00022857"/>
    </source>
</evidence>
<comment type="caution">
    <text evidence="5">The sequence shown here is derived from an EMBL/GenBank/DDBJ whole genome shotgun (WGS) entry which is preliminary data.</text>
</comment>
<organism evidence="5 6">
    <name type="scientific">Candidatus Gottesmanbacteria bacterium GW2011_GWA2_47_9</name>
    <dbReference type="NCBI Taxonomy" id="1618445"/>
    <lineage>
        <taxon>Bacteria</taxon>
        <taxon>Candidatus Gottesmaniibacteriota</taxon>
    </lineage>
</organism>
<evidence type="ECO:0000256" key="1">
    <source>
        <dbReference type="ARBA" id="ARBA00007661"/>
    </source>
</evidence>
<dbReference type="EC" id="1.1.1.34" evidence="2"/>
<dbReference type="InterPro" id="IPR023074">
    <property type="entry name" value="HMG_CoA_Rdtase_cat_sf"/>
</dbReference>
<dbReference type="Proteomes" id="UP000034739">
    <property type="component" value="Unassembled WGS sequence"/>
</dbReference>
<dbReference type="CDD" id="cd00643">
    <property type="entry name" value="HMG-CoA_reductase_classI"/>
    <property type="match status" value="1"/>
</dbReference>
<name>A0A0G1U1W9_9BACT</name>
<sequence>MNLRDYKTVLERRKALEKEAGVVLPNIGSFTLDEAVASSRNCENMIGAAQIPIGIAGPLTIKNLKLKIKNCFIPLATTEGALVASVNRGCKAITASGGATVDSYRVGATRGPVFRVNNLAESNRLNTFLEKHFDELKTIAEKTSKHLTLTRFMSRGVGRYRFVRFVFDTQDAMGLNMVTIATNAMVAYIKQKTNVACIALSGNYCVDKKASWLNAIEGRGTKVWAEVTLPTSVIQGVLKTTAKNIYDTWLAKCMMGSAMSGSMGFNAQYANVVAALFMATGQDPAHVVEGSMGITTAEVMGEDLYMSVYVPDLMVGTVGGGTGLATQKEALELLGVAGTSPAGENGKNSQQFAEIVGAAVLAGEISLLASLATNTLACAHETLARGKR</sequence>
<dbReference type="PROSITE" id="PS00066">
    <property type="entry name" value="HMG_COA_REDUCTASE_1"/>
    <property type="match status" value="1"/>
</dbReference>
<accession>A0A0G1U1W9</accession>
<dbReference type="EMBL" id="LCOY01000014">
    <property type="protein sequence ID" value="KKU88056.1"/>
    <property type="molecule type" value="Genomic_DNA"/>
</dbReference>
<dbReference type="InterPro" id="IPR004554">
    <property type="entry name" value="HMG_CoA_Rdtase_eu_arc"/>
</dbReference>
<keyword evidence="3" id="KW-0521">NADP</keyword>
<dbReference type="PATRIC" id="fig|1618445.3.peg.459"/>